<dbReference type="AlphaFoldDB" id="A0A816KP73"/>
<keyword evidence="3" id="KW-0808">Transferase</keyword>
<feature type="region of interest" description="Disordered" evidence="5">
    <location>
        <begin position="596"/>
        <end position="624"/>
    </location>
</feature>
<dbReference type="EMBL" id="CAJNRE010000092">
    <property type="protein sequence ID" value="CAF1917786.1"/>
    <property type="molecule type" value="Genomic_DNA"/>
</dbReference>
<dbReference type="EMBL" id="CAJOBJ010000109">
    <property type="protein sequence ID" value="CAF3795732.1"/>
    <property type="molecule type" value="Genomic_DNA"/>
</dbReference>
<feature type="region of interest" description="Disordered" evidence="5">
    <location>
        <begin position="563"/>
        <end position="584"/>
    </location>
</feature>
<dbReference type="PANTHER" id="PTHR12974:SF36">
    <property type="entry name" value="POLYNUCLEOTIDE ADENYLYLTRANSFERASE"/>
    <property type="match status" value="1"/>
</dbReference>
<evidence type="ECO:0000313" key="8">
    <source>
        <dbReference type="EMBL" id="CAF1917786.1"/>
    </source>
</evidence>
<evidence type="ECO:0000256" key="3">
    <source>
        <dbReference type="ARBA" id="ARBA00022679"/>
    </source>
</evidence>
<dbReference type="InterPro" id="IPR012937">
    <property type="entry name" value="TET5"/>
</dbReference>
<evidence type="ECO:0000313" key="6">
    <source>
        <dbReference type="EMBL" id="CAF1220262.1"/>
    </source>
</evidence>
<evidence type="ECO:0000313" key="11">
    <source>
        <dbReference type="Proteomes" id="UP000663824"/>
    </source>
</evidence>
<sequence>MHSSPVYLTLQQIDKLRRVLTPTIPIYPSPPTSTFPTLHITPRDFLRRVLLKLNEHSIDISGIRLYGGAASYVLVKDSDFVYRDIDILFLVKTPLSSQQQTTLFSSNNEPYLCDLWTIIKYIVSSCLIEHIPNAATCTQYFISSVLDTYAKKNIKISSEQDSWALLSLQNLLGQNLELKFVENIKRQWQFSVDSFQIDLKSVLSDKNVEQLSNPESITKKVQTKSLVIDAINGITILKNKVQDQNTSTSPIQFGSFSPTSLRKMSEHDSPINCQTLATITTIPASKNQKSSTDSRVRTLNPSKSTVDNDLLNSVIQFQITINEDVDDGIEVDADDSPNEDDDQVFCTSAMAMAPVSTSLIQVYSVYKDLHQALQHLNNKLIATYEPETMRGGGLLKYCDLLARNYKLYDVAIMMHMQRYMCSRFFIDYKTIPEQIHVIAQYVATHFLPSTIISNLHITNNLNEILQRRYYQQNQMINSKYDSKQIDQIDLINARLCLLFFEHLAAIIHQSTVCLTHEDRELLLANIHYLKDYYHYEYEHLFVGDNQHFQKYHNYNHMHHLCTNSSSNSSRSTSPSSSSTKPHGYYRAVNSSYRNHYGQRQPNNYSYHGPTTYSEQQTVYRRNQS</sequence>
<feature type="compositionally biased region" description="Low complexity" evidence="5">
    <location>
        <begin position="563"/>
        <end position="579"/>
    </location>
</feature>
<organism evidence="8 11">
    <name type="scientific">Rotaria magnacalcarata</name>
    <dbReference type="NCBI Taxonomy" id="392030"/>
    <lineage>
        <taxon>Eukaryota</taxon>
        <taxon>Metazoa</taxon>
        <taxon>Spiralia</taxon>
        <taxon>Gnathifera</taxon>
        <taxon>Rotifera</taxon>
        <taxon>Eurotatoria</taxon>
        <taxon>Bdelloidea</taxon>
        <taxon>Philodinida</taxon>
        <taxon>Philodinidae</taxon>
        <taxon>Rotaria</taxon>
    </lineage>
</organism>
<reference evidence="8" key="1">
    <citation type="submission" date="2021-02" db="EMBL/GenBank/DDBJ databases">
        <authorList>
            <person name="Nowell W R."/>
        </authorList>
    </citation>
    <scope>NUCLEOTIDE SEQUENCE</scope>
</reference>
<comment type="caution">
    <text evidence="8">The sequence shown here is derived from an EMBL/GenBank/DDBJ whole genome shotgun (WGS) entry which is preliminary data.</text>
</comment>
<dbReference type="Pfam" id="PF07984">
    <property type="entry name" value="NTP_transf_7"/>
    <property type="match status" value="2"/>
</dbReference>
<dbReference type="SMART" id="SM01153">
    <property type="entry name" value="DUF1693"/>
    <property type="match status" value="1"/>
</dbReference>
<dbReference type="Proteomes" id="UP000681720">
    <property type="component" value="Unassembled WGS sequence"/>
</dbReference>
<dbReference type="EC" id="2.7.7.19" evidence="2"/>
<gene>
    <name evidence="10" type="ORF">BYL167_LOCUS21141</name>
    <name evidence="7" type="ORF">CJN711_LOCUS20615</name>
    <name evidence="9" type="ORF">GIL414_LOCUS802</name>
    <name evidence="6" type="ORF">KQP761_LOCUS769</name>
    <name evidence="8" type="ORF">MBJ925_LOCUS1448</name>
</gene>
<evidence type="ECO:0000256" key="2">
    <source>
        <dbReference type="ARBA" id="ARBA00012388"/>
    </source>
</evidence>
<proteinExistence type="inferred from homology"/>
<comment type="similarity">
    <text evidence="1">Belongs to the TENT family.</text>
</comment>
<dbReference type="EMBL" id="CAJOBH010009532">
    <property type="protein sequence ID" value="CAF4143384.1"/>
    <property type="molecule type" value="Genomic_DNA"/>
</dbReference>
<dbReference type="GO" id="GO:0003723">
    <property type="term" value="F:RNA binding"/>
    <property type="evidence" value="ECO:0007669"/>
    <property type="project" value="TreeGrafter"/>
</dbReference>
<evidence type="ECO:0000313" key="10">
    <source>
        <dbReference type="EMBL" id="CAF4143384.1"/>
    </source>
</evidence>
<protein>
    <recommendedName>
        <fullName evidence="2">polynucleotide adenylyltransferase</fullName>
        <ecNumber evidence="2">2.7.7.19</ecNumber>
    </recommendedName>
</protein>
<dbReference type="PANTHER" id="PTHR12974">
    <property type="entry name" value="PRION-LIKE- Q/N-RICH -DOMAIN-BEARING PROTEIN PROTEIN 44"/>
    <property type="match status" value="1"/>
</dbReference>
<accession>A0A816KP73</accession>
<comment type="catalytic activity">
    <reaction evidence="4">
        <text>RNA(n) + ATP = RNA(n)-3'-adenine ribonucleotide + diphosphate</text>
        <dbReference type="Rhea" id="RHEA:11332"/>
        <dbReference type="Rhea" id="RHEA-COMP:14527"/>
        <dbReference type="Rhea" id="RHEA-COMP:17347"/>
        <dbReference type="ChEBI" id="CHEBI:30616"/>
        <dbReference type="ChEBI" id="CHEBI:33019"/>
        <dbReference type="ChEBI" id="CHEBI:140395"/>
        <dbReference type="ChEBI" id="CHEBI:173115"/>
        <dbReference type="EC" id="2.7.7.19"/>
    </reaction>
    <physiologicalReaction direction="left-to-right" evidence="4">
        <dbReference type="Rhea" id="RHEA:11333"/>
    </physiologicalReaction>
</comment>
<dbReference type="OrthoDB" id="10024423at2759"/>
<evidence type="ECO:0000256" key="1">
    <source>
        <dbReference type="ARBA" id="ARBA00007631"/>
    </source>
</evidence>
<name>A0A816KP73_9BILA</name>
<dbReference type="Proteomes" id="UP000663824">
    <property type="component" value="Unassembled WGS sequence"/>
</dbReference>
<dbReference type="EMBL" id="CAJNOW010000055">
    <property type="protein sequence ID" value="CAF1220262.1"/>
    <property type="molecule type" value="Genomic_DNA"/>
</dbReference>
<dbReference type="Proteomes" id="UP000663834">
    <property type="component" value="Unassembled WGS sequence"/>
</dbReference>
<dbReference type="GO" id="GO:1990817">
    <property type="term" value="F:poly(A) RNA polymerase activity"/>
    <property type="evidence" value="ECO:0007669"/>
    <property type="project" value="UniProtKB-EC"/>
</dbReference>
<dbReference type="GO" id="GO:0048255">
    <property type="term" value="P:mRNA stabilization"/>
    <property type="evidence" value="ECO:0007669"/>
    <property type="project" value="TreeGrafter"/>
</dbReference>
<evidence type="ECO:0000313" key="7">
    <source>
        <dbReference type="EMBL" id="CAF1374387.1"/>
    </source>
</evidence>
<dbReference type="EMBL" id="CAJNOV010009641">
    <property type="protein sequence ID" value="CAF1374387.1"/>
    <property type="molecule type" value="Genomic_DNA"/>
</dbReference>
<evidence type="ECO:0000313" key="9">
    <source>
        <dbReference type="EMBL" id="CAF3795732.1"/>
    </source>
</evidence>
<evidence type="ECO:0000256" key="4">
    <source>
        <dbReference type="ARBA" id="ARBA00047933"/>
    </source>
</evidence>
<dbReference type="Proteomes" id="UP000681967">
    <property type="component" value="Unassembled WGS sequence"/>
</dbReference>
<evidence type="ECO:0000256" key="5">
    <source>
        <dbReference type="SAM" id="MobiDB-lite"/>
    </source>
</evidence>
<dbReference type="Proteomes" id="UP000663855">
    <property type="component" value="Unassembled WGS sequence"/>
</dbReference>